<gene>
    <name evidence="2" type="ORF">ACE1CC_23695</name>
</gene>
<dbReference type="Proteomes" id="UP001576774">
    <property type="component" value="Unassembled WGS sequence"/>
</dbReference>
<keyword evidence="1" id="KW-0732">Signal</keyword>
<proteinExistence type="predicted"/>
<dbReference type="NCBIfam" id="NF038130">
    <property type="entry name" value="PEP_NF038130"/>
    <property type="match status" value="1"/>
</dbReference>
<accession>A0ABV4XAW8</accession>
<evidence type="ECO:0000313" key="3">
    <source>
        <dbReference type="Proteomes" id="UP001576774"/>
    </source>
</evidence>
<organism evidence="2 3">
    <name type="scientific">Floridaenema aerugineum BLCC-F46</name>
    <dbReference type="NCBI Taxonomy" id="3153654"/>
    <lineage>
        <taxon>Bacteria</taxon>
        <taxon>Bacillati</taxon>
        <taxon>Cyanobacteriota</taxon>
        <taxon>Cyanophyceae</taxon>
        <taxon>Oscillatoriophycideae</taxon>
        <taxon>Aerosakkonematales</taxon>
        <taxon>Aerosakkonemataceae</taxon>
        <taxon>Floridanema</taxon>
        <taxon>Floridanema aerugineum</taxon>
    </lineage>
</organism>
<feature type="chain" id="PRO_5045847728" evidence="1">
    <location>
        <begin position="28"/>
        <end position="332"/>
    </location>
</feature>
<protein>
    <submittedName>
        <fullName evidence="2">NF038130 family PEP-CTERM protein</fullName>
    </submittedName>
</protein>
<dbReference type="EMBL" id="JBHFNQ010000184">
    <property type="protein sequence ID" value="MFB2879869.1"/>
    <property type="molecule type" value="Genomic_DNA"/>
</dbReference>
<dbReference type="NCBIfam" id="TIGR02595">
    <property type="entry name" value="PEP_CTERM"/>
    <property type="match status" value="1"/>
</dbReference>
<dbReference type="RefSeq" id="WP_413272903.1">
    <property type="nucleotide sequence ID" value="NZ_JBHFNQ010000184.1"/>
</dbReference>
<evidence type="ECO:0000313" key="2">
    <source>
        <dbReference type="EMBL" id="MFB2879869.1"/>
    </source>
</evidence>
<keyword evidence="3" id="KW-1185">Reference proteome</keyword>
<name>A0ABV4XAW8_9CYAN</name>
<comment type="caution">
    <text evidence="2">The sequence shown here is derived from an EMBL/GenBank/DDBJ whole genome shotgun (WGS) entry which is preliminary data.</text>
</comment>
<dbReference type="InterPro" id="IPR013424">
    <property type="entry name" value="Ice-binding_C"/>
</dbReference>
<feature type="signal peptide" evidence="1">
    <location>
        <begin position="1"/>
        <end position="27"/>
    </location>
</feature>
<evidence type="ECO:0000256" key="1">
    <source>
        <dbReference type="SAM" id="SignalP"/>
    </source>
</evidence>
<sequence>MSSIMKKFFIAASAAGMSAIATAPSFAYTITGSGDAWLYDNNYGDCGPSSTCRTDDMNRLNAILGGNSSTPGGNVELFATSEGVNLANFQNSGRTSIEGTVAGKSLTLSSLTYSDWFSTGSSLTTAYGAANLANTWFNAFYDAAGISTNLNTILSSNSSRTVFLGQVLQQTGRDWSSLANAHIQALSRAVAYSTFLSDQVKGFQRSSDPNISYITTSGSDLLIGLAGHFDAKAFYASQLGPFDSLINNGFQVSEVVKAQYGSNPAQFLYSFSATQTNLREVGDGLSHSGNYEVALRGVVTPPAASVPEPSVVFGLIGLGGLLAAKRKQQQAG</sequence>
<reference evidence="2 3" key="1">
    <citation type="submission" date="2024-09" db="EMBL/GenBank/DDBJ databases">
        <title>Floridaenema gen nov. (Aerosakkonemataceae, Aerosakkonematales ord. nov., Cyanobacteria) from benthic tropical and subtropical fresh waters, with the description of four new species.</title>
        <authorList>
            <person name="Moretto J.A."/>
            <person name="Berthold D.E."/>
            <person name="Lefler F.W."/>
            <person name="Huang I.-S."/>
            <person name="Laughinghouse H. IV."/>
        </authorList>
    </citation>
    <scope>NUCLEOTIDE SEQUENCE [LARGE SCALE GENOMIC DNA]</scope>
    <source>
        <strain evidence="2 3">BLCC-F46</strain>
    </source>
</reference>